<feature type="domain" description="OTU" evidence="2">
    <location>
        <begin position="63"/>
        <end position="202"/>
    </location>
</feature>
<dbReference type="AlphaFoldDB" id="A0A7S4GLI9"/>
<dbReference type="Pfam" id="PF02338">
    <property type="entry name" value="OTU"/>
    <property type="match status" value="1"/>
</dbReference>
<dbReference type="InterPro" id="IPR003323">
    <property type="entry name" value="OTU_dom"/>
</dbReference>
<dbReference type="InterPro" id="IPR038765">
    <property type="entry name" value="Papain-like_cys_pep_sf"/>
</dbReference>
<evidence type="ECO:0000259" key="2">
    <source>
        <dbReference type="PROSITE" id="PS50802"/>
    </source>
</evidence>
<name>A0A7S4GLI9_9EUGL</name>
<evidence type="ECO:0000256" key="1">
    <source>
        <dbReference type="SAM" id="MobiDB-lite"/>
    </source>
</evidence>
<sequence length="206" mass="23563">MAPKKKEMSKEEKAEFYKKKREKERAKQKAEQKAAKAEHNKAADEQREAEMQKIKEQLKSKGLVMTEVETDGHCMYRALAHQCKLLGRGTGNSYQELRLQTAEYMRRNADAFLPFLTGPDGDVITEEGFMEHLDGVEKNAWGDNTELQALSEVLKSRVVVICADSPEHTFGDQYGEVGHTLMLSYHKHLHTLGEHYNSVHPKDTRM</sequence>
<dbReference type="EMBL" id="HBJA01149389">
    <property type="protein sequence ID" value="CAE0840504.1"/>
    <property type="molecule type" value="Transcribed_RNA"/>
</dbReference>
<dbReference type="PANTHER" id="PTHR12419:SF10">
    <property type="entry name" value="DEUBIQUITINASE OTUD6B"/>
    <property type="match status" value="1"/>
</dbReference>
<dbReference type="SUPFAM" id="SSF54001">
    <property type="entry name" value="Cysteine proteinases"/>
    <property type="match status" value="1"/>
</dbReference>
<dbReference type="Gene3D" id="3.90.70.80">
    <property type="match status" value="1"/>
</dbReference>
<accession>A0A7S4GLI9</accession>
<dbReference type="InterPro" id="IPR050704">
    <property type="entry name" value="Peptidase_C85-like"/>
</dbReference>
<dbReference type="GO" id="GO:0016579">
    <property type="term" value="P:protein deubiquitination"/>
    <property type="evidence" value="ECO:0007669"/>
    <property type="project" value="TreeGrafter"/>
</dbReference>
<protein>
    <recommendedName>
        <fullName evidence="2">OTU domain-containing protein</fullName>
    </recommendedName>
</protein>
<dbReference type="GO" id="GO:0004843">
    <property type="term" value="F:cysteine-type deubiquitinase activity"/>
    <property type="evidence" value="ECO:0007669"/>
    <property type="project" value="TreeGrafter"/>
</dbReference>
<feature type="region of interest" description="Disordered" evidence="1">
    <location>
        <begin position="1"/>
        <end position="50"/>
    </location>
</feature>
<reference evidence="3" key="1">
    <citation type="submission" date="2021-01" db="EMBL/GenBank/DDBJ databases">
        <authorList>
            <person name="Corre E."/>
            <person name="Pelletier E."/>
            <person name="Niang G."/>
            <person name="Scheremetjew M."/>
            <person name="Finn R."/>
            <person name="Kale V."/>
            <person name="Holt S."/>
            <person name="Cochrane G."/>
            <person name="Meng A."/>
            <person name="Brown T."/>
            <person name="Cohen L."/>
        </authorList>
    </citation>
    <scope>NUCLEOTIDE SEQUENCE</scope>
    <source>
        <strain evidence="3">CCMP1594</strain>
    </source>
</reference>
<evidence type="ECO:0000313" key="3">
    <source>
        <dbReference type="EMBL" id="CAE0840504.1"/>
    </source>
</evidence>
<proteinExistence type="predicted"/>
<gene>
    <name evidence="3" type="ORF">EGYM00163_LOCUS51366</name>
</gene>
<dbReference type="PROSITE" id="PS50802">
    <property type="entry name" value="OTU"/>
    <property type="match status" value="1"/>
</dbReference>
<dbReference type="PANTHER" id="PTHR12419">
    <property type="entry name" value="OTU DOMAIN CONTAINING PROTEIN"/>
    <property type="match status" value="1"/>
</dbReference>
<organism evidence="3">
    <name type="scientific">Eutreptiella gymnastica</name>
    <dbReference type="NCBI Taxonomy" id="73025"/>
    <lineage>
        <taxon>Eukaryota</taxon>
        <taxon>Discoba</taxon>
        <taxon>Euglenozoa</taxon>
        <taxon>Euglenida</taxon>
        <taxon>Spirocuta</taxon>
        <taxon>Euglenophyceae</taxon>
        <taxon>Eutreptiales</taxon>
        <taxon>Eutreptiaceae</taxon>
        <taxon>Eutreptiella</taxon>
    </lineage>
</organism>